<dbReference type="InterPro" id="IPR011055">
    <property type="entry name" value="Dup_hybrid_motif"/>
</dbReference>
<feature type="coiled-coil region" evidence="1">
    <location>
        <begin position="38"/>
        <end position="100"/>
    </location>
</feature>
<dbReference type="CDD" id="cd12797">
    <property type="entry name" value="M23_peptidase"/>
    <property type="match status" value="1"/>
</dbReference>
<dbReference type="AlphaFoldDB" id="A0A2H0XA38"/>
<feature type="coiled-coil region" evidence="1">
    <location>
        <begin position="185"/>
        <end position="258"/>
    </location>
</feature>
<gene>
    <name evidence="3" type="ORF">COT51_01065</name>
</gene>
<comment type="caution">
    <text evidence="3">The sequence shown here is derived from an EMBL/GenBank/DDBJ whole genome shotgun (WGS) entry which is preliminary data.</text>
</comment>
<dbReference type="SUPFAM" id="SSF51261">
    <property type="entry name" value="Duplicated hybrid motif"/>
    <property type="match status" value="1"/>
</dbReference>
<proteinExistence type="predicted"/>
<protein>
    <recommendedName>
        <fullName evidence="2">M23ase beta-sheet core domain-containing protein</fullName>
    </recommendedName>
</protein>
<keyword evidence="1" id="KW-0175">Coiled coil</keyword>
<sequence>MYKKILFLVLPLLFLVPFIKVGYSFAVEGSFSEYEQKILDNKREQEEVNKKINELKDQEVTLKNQISYMEGQISLTKLKIEEARLEIEEKNSQIQNLEGDIGVLGTRIDRLSDLLIKQRDIYTEKVVRGYKESRITFLDVIFGGDNFSDIVRRVKYLSALSVWDQKVFAQMKLTESNFKGQRTILTEKKETVESLRAQVLSAKTQMEGREADLTKQKQSKADLLALTQNDEKKFQEVLARLKREEEEMRNALGSLFSQISQGLVDGKEVTKDEIIGLQGNTGNVSPKPNECVNMGLPDSCGSHLHFMVLVNPTTCSNMYNCHADPTPYLDSSEYAKPMAFPGSWRDSVTQYYGQTSFASSGVGGYSFHSGIDFAVSHGSPIHSIYAGKVYYGVDSAGGKFAVVTHNENLYSAYWHLQ</sequence>
<evidence type="ECO:0000259" key="2">
    <source>
        <dbReference type="Pfam" id="PF01551"/>
    </source>
</evidence>
<evidence type="ECO:0000256" key="1">
    <source>
        <dbReference type="SAM" id="Coils"/>
    </source>
</evidence>
<dbReference type="PANTHER" id="PTHR21666">
    <property type="entry name" value="PEPTIDASE-RELATED"/>
    <property type="match status" value="1"/>
</dbReference>
<organism evidence="3 4">
    <name type="scientific">candidate division WWE3 bacterium CG08_land_8_20_14_0_20_41_15</name>
    <dbReference type="NCBI Taxonomy" id="1975086"/>
    <lineage>
        <taxon>Bacteria</taxon>
        <taxon>Katanobacteria</taxon>
    </lineage>
</organism>
<reference evidence="4" key="1">
    <citation type="submission" date="2017-09" db="EMBL/GenBank/DDBJ databases">
        <title>Depth-based differentiation of microbial function through sediment-hosted aquifers and enrichment of novel symbionts in the deep terrestrial subsurface.</title>
        <authorList>
            <person name="Probst A.J."/>
            <person name="Ladd B."/>
            <person name="Jarett J.K."/>
            <person name="Geller-Mcgrath D.E."/>
            <person name="Sieber C.M.K."/>
            <person name="Emerson J.B."/>
            <person name="Anantharaman K."/>
            <person name="Thomas B.C."/>
            <person name="Malmstrom R."/>
            <person name="Stieglmeier M."/>
            <person name="Klingl A."/>
            <person name="Woyke T."/>
            <person name="Ryan C.M."/>
            <person name="Banfield J.F."/>
        </authorList>
    </citation>
    <scope>NUCLEOTIDE SEQUENCE [LARGE SCALE GENOMIC DNA]</scope>
</reference>
<dbReference type="PANTHER" id="PTHR21666:SF270">
    <property type="entry name" value="MUREIN HYDROLASE ACTIVATOR ENVC"/>
    <property type="match status" value="1"/>
</dbReference>
<evidence type="ECO:0000313" key="4">
    <source>
        <dbReference type="Proteomes" id="UP000231098"/>
    </source>
</evidence>
<dbReference type="InterPro" id="IPR016047">
    <property type="entry name" value="M23ase_b-sheet_dom"/>
</dbReference>
<name>A0A2H0XA38_UNCKA</name>
<dbReference type="Gene3D" id="6.10.250.3150">
    <property type="match status" value="1"/>
</dbReference>
<dbReference type="EMBL" id="PEYV01000019">
    <property type="protein sequence ID" value="PIS21776.1"/>
    <property type="molecule type" value="Genomic_DNA"/>
</dbReference>
<feature type="domain" description="M23ase beta-sheet core" evidence="2">
    <location>
        <begin position="367"/>
        <end position="417"/>
    </location>
</feature>
<dbReference type="Proteomes" id="UP000231098">
    <property type="component" value="Unassembled WGS sequence"/>
</dbReference>
<dbReference type="GO" id="GO:0004222">
    <property type="term" value="F:metalloendopeptidase activity"/>
    <property type="evidence" value="ECO:0007669"/>
    <property type="project" value="TreeGrafter"/>
</dbReference>
<accession>A0A2H0XA38</accession>
<evidence type="ECO:0000313" key="3">
    <source>
        <dbReference type="EMBL" id="PIS21776.1"/>
    </source>
</evidence>
<dbReference type="Gene3D" id="2.70.70.10">
    <property type="entry name" value="Glucose Permease (Domain IIA)"/>
    <property type="match status" value="2"/>
</dbReference>
<dbReference type="InterPro" id="IPR050570">
    <property type="entry name" value="Cell_wall_metabolism_enzyme"/>
</dbReference>
<dbReference type="Pfam" id="PF01551">
    <property type="entry name" value="Peptidase_M23"/>
    <property type="match status" value="1"/>
</dbReference>